<dbReference type="RefSeq" id="WP_038959703.1">
    <property type="nucleotide sequence ID" value="NZ_CP066351.1"/>
</dbReference>
<protein>
    <recommendedName>
        <fullName evidence="3">Transposase</fullName>
    </recommendedName>
</protein>
<evidence type="ECO:0000313" key="1">
    <source>
        <dbReference type="EMBL" id="MET4717640.1"/>
    </source>
</evidence>
<accession>A0ABV2RMV4</accession>
<proteinExistence type="predicted"/>
<dbReference type="Proteomes" id="UP001549291">
    <property type="component" value="Unassembled WGS sequence"/>
</dbReference>
<dbReference type="EMBL" id="JBEPTQ010000002">
    <property type="protein sequence ID" value="MET4717640.1"/>
    <property type="molecule type" value="Genomic_DNA"/>
</dbReference>
<keyword evidence="2" id="KW-1185">Reference proteome</keyword>
<reference evidence="1 2" key="1">
    <citation type="submission" date="2024-06" db="EMBL/GenBank/DDBJ databases">
        <title>Genomic Encyclopedia of Type Strains, Phase V (KMG-V): Genome sequencing to study the core and pangenomes of soil and plant-associated prokaryotes.</title>
        <authorList>
            <person name="Whitman W."/>
        </authorList>
    </citation>
    <scope>NUCLEOTIDE SEQUENCE [LARGE SCALE GENOMIC DNA]</scope>
    <source>
        <strain evidence="1 2">USDA 160</strain>
    </source>
</reference>
<comment type="caution">
    <text evidence="1">The sequence shown here is derived from an EMBL/GenBank/DDBJ whole genome shotgun (WGS) entry which is preliminary data.</text>
</comment>
<name>A0ABV2RMV4_BRAJP</name>
<evidence type="ECO:0000313" key="2">
    <source>
        <dbReference type="Proteomes" id="UP001549291"/>
    </source>
</evidence>
<sequence length="69" mass="7741">MGSNQAKPKLRPIDPEFWTIENELPDPLPVSKAELDAIERYFGGVLDVVFDTKPRIQPAPTTPHQKGDK</sequence>
<organism evidence="1 2">
    <name type="scientific">Bradyrhizobium japonicum</name>
    <dbReference type="NCBI Taxonomy" id="375"/>
    <lineage>
        <taxon>Bacteria</taxon>
        <taxon>Pseudomonadati</taxon>
        <taxon>Pseudomonadota</taxon>
        <taxon>Alphaproteobacteria</taxon>
        <taxon>Hyphomicrobiales</taxon>
        <taxon>Nitrobacteraceae</taxon>
        <taxon>Bradyrhizobium</taxon>
    </lineage>
</organism>
<evidence type="ECO:0008006" key="3">
    <source>
        <dbReference type="Google" id="ProtNLM"/>
    </source>
</evidence>
<gene>
    <name evidence="1" type="ORF">ABIF63_001746</name>
</gene>